<keyword evidence="4" id="KW-0812">Transmembrane</keyword>
<keyword evidence="5" id="KW-0547">Nucleotide-binding</keyword>
<reference evidence="12 13" key="1">
    <citation type="submission" date="2018-01" db="EMBL/GenBank/DDBJ databases">
        <title>Genome sequence of a Cantenovulum-like bacteria.</title>
        <authorList>
            <person name="Tan W.R."/>
            <person name="Lau N.-S."/>
            <person name="Go F."/>
            <person name="Amirul A.-A.A."/>
        </authorList>
    </citation>
    <scope>NUCLEOTIDE SEQUENCE [LARGE SCALE GENOMIC DNA]</scope>
    <source>
        <strain evidence="12 13">CCB-QB4</strain>
    </source>
</reference>
<keyword evidence="13" id="KW-1185">Reference proteome</keyword>
<evidence type="ECO:0000256" key="9">
    <source>
        <dbReference type="ARBA" id="ARBA00074884"/>
    </source>
</evidence>
<evidence type="ECO:0000256" key="2">
    <source>
        <dbReference type="ARBA" id="ARBA00009919"/>
    </source>
</evidence>
<evidence type="ECO:0000313" key="13">
    <source>
        <dbReference type="Proteomes" id="UP000244441"/>
    </source>
</evidence>
<dbReference type="InterPro" id="IPR045886">
    <property type="entry name" value="ThiF/MoeB/HesA"/>
</dbReference>
<evidence type="ECO:0000256" key="5">
    <source>
        <dbReference type="ARBA" id="ARBA00022741"/>
    </source>
</evidence>
<dbReference type="PANTHER" id="PTHR43267:SF1">
    <property type="entry name" value="TRNA THREONYLCARBAMOYLADENOSINE DEHYDRATASE"/>
    <property type="match status" value="1"/>
</dbReference>
<evidence type="ECO:0000256" key="1">
    <source>
        <dbReference type="ARBA" id="ARBA00004167"/>
    </source>
</evidence>
<comment type="similarity">
    <text evidence="2">Belongs to the HesA/MoeB/ThiF family.</text>
</comment>
<dbReference type="EMBL" id="CP026604">
    <property type="protein sequence ID" value="AWB69001.1"/>
    <property type="molecule type" value="Genomic_DNA"/>
</dbReference>
<keyword evidence="6" id="KW-0067">ATP-binding</keyword>
<evidence type="ECO:0000259" key="11">
    <source>
        <dbReference type="Pfam" id="PF00899"/>
    </source>
</evidence>
<dbReference type="Gene3D" id="3.40.50.720">
    <property type="entry name" value="NAD(P)-binding Rossmann-like Domain"/>
    <property type="match status" value="1"/>
</dbReference>
<accession>A0A2S0VXR4</accession>
<organism evidence="12 13">
    <name type="scientific">Saccharobesus litoralis</name>
    <dbReference type="NCBI Taxonomy" id="2172099"/>
    <lineage>
        <taxon>Bacteria</taxon>
        <taxon>Pseudomonadati</taxon>
        <taxon>Pseudomonadota</taxon>
        <taxon>Gammaproteobacteria</taxon>
        <taxon>Alteromonadales</taxon>
        <taxon>Alteromonadaceae</taxon>
        <taxon>Saccharobesus</taxon>
    </lineage>
</organism>
<dbReference type="FunFam" id="3.40.50.720:FF:000096">
    <property type="entry name" value="tRNA cyclic N6-threonylcarbamoyladenosine(37) synthase TcdA"/>
    <property type="match status" value="1"/>
</dbReference>
<dbReference type="PANTHER" id="PTHR43267">
    <property type="entry name" value="TRNA THREONYLCARBAMOYLADENOSINE DEHYDRATASE"/>
    <property type="match status" value="1"/>
</dbReference>
<evidence type="ECO:0000256" key="4">
    <source>
        <dbReference type="ARBA" id="ARBA00022692"/>
    </source>
</evidence>
<evidence type="ECO:0000256" key="7">
    <source>
        <dbReference type="ARBA" id="ARBA00022989"/>
    </source>
</evidence>
<dbReference type="NCBIfam" id="NF011696">
    <property type="entry name" value="PRK15116.1"/>
    <property type="match status" value="1"/>
</dbReference>
<dbReference type="Pfam" id="PF00899">
    <property type="entry name" value="ThiF"/>
    <property type="match status" value="1"/>
</dbReference>
<proteinExistence type="inferred from homology"/>
<dbReference type="RefSeq" id="WP_108605042.1">
    <property type="nucleotide sequence ID" value="NZ_CP026604.1"/>
</dbReference>
<name>A0A2S0VXR4_9ALTE</name>
<dbReference type="Proteomes" id="UP000244441">
    <property type="component" value="Chromosome"/>
</dbReference>
<dbReference type="GO" id="GO:0005524">
    <property type="term" value="F:ATP binding"/>
    <property type="evidence" value="ECO:0007669"/>
    <property type="project" value="UniProtKB-KW"/>
</dbReference>
<dbReference type="CDD" id="cd00755">
    <property type="entry name" value="YgdL_like"/>
    <property type="match status" value="1"/>
</dbReference>
<feature type="domain" description="THIF-type NAD/FAD binding fold" evidence="11">
    <location>
        <begin position="16"/>
        <end position="162"/>
    </location>
</feature>
<keyword evidence="3" id="KW-0436">Ligase</keyword>
<dbReference type="KEGG" id="cate:C2869_11775"/>
<comment type="subcellular location">
    <subcellularLocation>
        <location evidence="1">Membrane</location>
        <topology evidence="1">Single-pass membrane protein</topology>
    </subcellularLocation>
</comment>
<dbReference type="GO" id="GO:0016020">
    <property type="term" value="C:membrane"/>
    <property type="evidence" value="ECO:0007669"/>
    <property type="project" value="UniProtKB-SubCell"/>
</dbReference>
<gene>
    <name evidence="12" type="ORF">C2869_11775</name>
</gene>
<evidence type="ECO:0000256" key="10">
    <source>
        <dbReference type="ARBA" id="ARBA00083375"/>
    </source>
</evidence>
<dbReference type="GO" id="GO:0061503">
    <property type="term" value="F:tRNA threonylcarbamoyladenosine dehydratase"/>
    <property type="evidence" value="ECO:0007669"/>
    <property type="project" value="TreeGrafter"/>
</dbReference>
<sequence length="264" mass="28784">MRPDTFENRFGGTSRLYGQQGIEKLQRAHVAVVGMGGVGSWIVEALARTAIGQLSLFDLDDICVSNTNRQIHAHSGNFGKDKVEAMAQRVNLINPDCHVNQIEDFVTSDNVREVFTTDFDYVIDATDSVKAKAAMIAWCKRNKVKIVTIGGAGGQIDPTQIQIGDLAKTIQDPLLAKVRSHLRRYNNFSQNPKRKFGVEAIFSTEQLRYPTSDGQVCLQKPEVTDNSGPAKLDCASGFGASTVVTATFGFFAASRVINKISGVV</sequence>
<evidence type="ECO:0000256" key="6">
    <source>
        <dbReference type="ARBA" id="ARBA00022840"/>
    </source>
</evidence>
<keyword evidence="7" id="KW-1133">Transmembrane helix</keyword>
<evidence type="ECO:0000256" key="3">
    <source>
        <dbReference type="ARBA" id="ARBA00022598"/>
    </source>
</evidence>
<dbReference type="InterPro" id="IPR035985">
    <property type="entry name" value="Ubiquitin-activating_enz"/>
</dbReference>
<evidence type="ECO:0000313" key="12">
    <source>
        <dbReference type="EMBL" id="AWB69001.1"/>
    </source>
</evidence>
<dbReference type="SUPFAM" id="SSF69572">
    <property type="entry name" value="Activating enzymes of the ubiquitin-like proteins"/>
    <property type="match status" value="1"/>
</dbReference>
<evidence type="ECO:0000256" key="8">
    <source>
        <dbReference type="ARBA" id="ARBA00023136"/>
    </source>
</evidence>
<keyword evidence="8" id="KW-0472">Membrane</keyword>
<dbReference type="AlphaFoldDB" id="A0A2S0VXR4"/>
<dbReference type="InterPro" id="IPR000594">
    <property type="entry name" value="ThiF_NAD_FAD-bd"/>
</dbReference>
<dbReference type="GO" id="GO:0008641">
    <property type="term" value="F:ubiquitin-like modifier activating enzyme activity"/>
    <property type="evidence" value="ECO:0007669"/>
    <property type="project" value="InterPro"/>
</dbReference>
<dbReference type="GO" id="GO:0061504">
    <property type="term" value="P:cyclic threonylcarbamoyladenosine biosynthetic process"/>
    <property type="evidence" value="ECO:0007669"/>
    <property type="project" value="TreeGrafter"/>
</dbReference>
<protein>
    <recommendedName>
        <fullName evidence="9">tRNA threonylcarbamoyladenosine dehydratase</fullName>
    </recommendedName>
    <alternativeName>
        <fullName evidence="10">t(6)A37 dehydratase</fullName>
    </alternativeName>
</protein>
<dbReference type="OrthoDB" id="9804150at2"/>